<feature type="binding site" evidence="6">
    <location>
        <position position="68"/>
    </location>
    <ligand>
        <name>Na(+)</name>
        <dbReference type="ChEBI" id="CHEBI:29101"/>
        <label>1</label>
    </ligand>
</feature>
<feature type="compositionally biased region" description="Basic and acidic residues" evidence="7">
    <location>
        <begin position="11"/>
        <end position="21"/>
    </location>
</feature>
<evidence type="ECO:0000313" key="10">
    <source>
        <dbReference type="Proteomes" id="UP001165289"/>
    </source>
</evidence>
<name>A0AAV7K9M7_9METZ</name>
<feature type="transmembrane region" description="Helical" evidence="8">
    <location>
        <begin position="127"/>
        <end position="160"/>
    </location>
</feature>
<feature type="binding site" evidence="6">
    <location>
        <position position="303"/>
    </location>
    <ligand>
        <name>Na(+)</name>
        <dbReference type="ChEBI" id="CHEBI:29101"/>
        <label>1</label>
    </ligand>
</feature>
<keyword evidence="4 8" id="KW-1133">Transmembrane helix</keyword>
<feature type="transmembrane region" description="Helical" evidence="8">
    <location>
        <begin position="60"/>
        <end position="77"/>
    </location>
</feature>
<evidence type="ECO:0000256" key="4">
    <source>
        <dbReference type="ARBA" id="ARBA00022989"/>
    </source>
</evidence>
<dbReference type="Pfam" id="PF00209">
    <property type="entry name" value="SNF"/>
    <property type="match status" value="1"/>
</dbReference>
<dbReference type="GO" id="GO:0035725">
    <property type="term" value="P:sodium ion transmembrane transport"/>
    <property type="evidence" value="ECO:0007669"/>
    <property type="project" value="TreeGrafter"/>
</dbReference>
<dbReference type="InterPro" id="IPR000175">
    <property type="entry name" value="Na/ntran_symport"/>
</dbReference>
<evidence type="ECO:0000256" key="1">
    <source>
        <dbReference type="ARBA" id="ARBA00004141"/>
    </source>
</evidence>
<reference evidence="9 10" key="1">
    <citation type="journal article" date="2023" name="BMC Biol.">
        <title>The compact genome of the sponge Oopsacas minuta (Hexactinellida) is lacking key metazoan core genes.</title>
        <authorList>
            <person name="Santini S."/>
            <person name="Schenkelaars Q."/>
            <person name="Jourda C."/>
            <person name="Duchesne M."/>
            <person name="Belahbib H."/>
            <person name="Rocher C."/>
            <person name="Selva M."/>
            <person name="Riesgo A."/>
            <person name="Vervoort M."/>
            <person name="Leys S.P."/>
            <person name="Kodjabachian L."/>
            <person name="Le Bivic A."/>
            <person name="Borchiellini C."/>
            <person name="Claverie J.M."/>
            <person name="Renard E."/>
        </authorList>
    </citation>
    <scope>NUCLEOTIDE SEQUENCE [LARGE SCALE GENOMIC DNA]</scope>
    <source>
        <strain evidence="9">SPO-2</strain>
    </source>
</reference>
<feature type="transmembrane region" description="Helical" evidence="8">
    <location>
        <begin position="386"/>
        <end position="408"/>
    </location>
</feature>
<feature type="transmembrane region" description="Helical" evidence="8">
    <location>
        <begin position="428"/>
        <end position="447"/>
    </location>
</feature>
<dbReference type="AlphaFoldDB" id="A0AAV7K9M7"/>
<evidence type="ECO:0000313" key="9">
    <source>
        <dbReference type="EMBL" id="KAI6657011.1"/>
    </source>
</evidence>
<dbReference type="PANTHER" id="PTHR11616:SF182">
    <property type="entry name" value="TRANSPORTER"/>
    <property type="match status" value="1"/>
</dbReference>
<feature type="transmembrane region" description="Helical" evidence="8">
    <location>
        <begin position="253"/>
        <end position="280"/>
    </location>
</feature>
<evidence type="ECO:0000256" key="7">
    <source>
        <dbReference type="SAM" id="MobiDB-lite"/>
    </source>
</evidence>
<feature type="transmembrane region" description="Helical" evidence="8">
    <location>
        <begin position="516"/>
        <end position="543"/>
    </location>
</feature>
<dbReference type="PROSITE" id="PS50267">
    <property type="entry name" value="NA_NEUROTRAN_SYMP_3"/>
    <property type="match status" value="1"/>
</dbReference>
<dbReference type="InterPro" id="IPR037272">
    <property type="entry name" value="SNS_sf"/>
</dbReference>
<keyword evidence="3 8" id="KW-0812">Transmembrane</keyword>
<feature type="binding site" evidence="6">
    <location>
        <position position="335"/>
    </location>
    <ligand>
        <name>Na(+)</name>
        <dbReference type="ChEBI" id="CHEBI:29101"/>
        <label>1</label>
    </ligand>
</feature>
<keyword evidence="5 8" id="KW-0472">Membrane</keyword>
<keyword evidence="6" id="KW-0915">Sodium</keyword>
<feature type="transmembrane region" description="Helical" evidence="8">
    <location>
        <begin position="459"/>
        <end position="480"/>
    </location>
</feature>
<evidence type="ECO:0000256" key="3">
    <source>
        <dbReference type="ARBA" id="ARBA00022692"/>
    </source>
</evidence>
<dbReference type="Proteomes" id="UP001165289">
    <property type="component" value="Unassembled WGS sequence"/>
</dbReference>
<feature type="binding site" evidence="6">
    <location>
        <position position="66"/>
    </location>
    <ligand>
        <name>Na(+)</name>
        <dbReference type="ChEBI" id="CHEBI:29101"/>
        <label>1</label>
    </ligand>
</feature>
<dbReference type="GO" id="GO:0046872">
    <property type="term" value="F:metal ion binding"/>
    <property type="evidence" value="ECO:0007669"/>
    <property type="project" value="UniProtKB-KW"/>
</dbReference>
<dbReference type="EMBL" id="JAKMXF010000133">
    <property type="protein sequence ID" value="KAI6657011.1"/>
    <property type="molecule type" value="Genomic_DNA"/>
</dbReference>
<keyword evidence="6" id="KW-0479">Metal-binding</keyword>
<evidence type="ECO:0000256" key="6">
    <source>
        <dbReference type="PIRSR" id="PIRSR600175-1"/>
    </source>
</evidence>
<dbReference type="SUPFAM" id="SSF161070">
    <property type="entry name" value="SNF-like"/>
    <property type="match status" value="1"/>
</dbReference>
<organism evidence="9 10">
    <name type="scientific">Oopsacas minuta</name>
    <dbReference type="NCBI Taxonomy" id="111878"/>
    <lineage>
        <taxon>Eukaryota</taxon>
        <taxon>Metazoa</taxon>
        <taxon>Porifera</taxon>
        <taxon>Hexactinellida</taxon>
        <taxon>Hexasterophora</taxon>
        <taxon>Lyssacinosida</taxon>
        <taxon>Leucopsacidae</taxon>
        <taxon>Oopsacas</taxon>
    </lineage>
</organism>
<evidence type="ECO:0000256" key="2">
    <source>
        <dbReference type="ARBA" id="ARBA00022448"/>
    </source>
</evidence>
<comment type="subcellular location">
    <subcellularLocation>
        <location evidence="1">Membrane</location>
        <topology evidence="1">Multi-pass membrane protein</topology>
    </subcellularLocation>
</comment>
<keyword evidence="10" id="KW-1185">Reference proteome</keyword>
<dbReference type="GO" id="GO:0005886">
    <property type="term" value="C:plasma membrane"/>
    <property type="evidence" value="ECO:0007669"/>
    <property type="project" value="TreeGrafter"/>
</dbReference>
<feature type="transmembrane region" description="Helical" evidence="8">
    <location>
        <begin position="563"/>
        <end position="586"/>
    </location>
</feature>
<comment type="caution">
    <text evidence="9">The sequence shown here is derived from an EMBL/GenBank/DDBJ whole genome shotgun (WGS) entry which is preliminary data.</text>
</comment>
<feature type="binding site" evidence="6">
    <location>
        <position position="402"/>
    </location>
    <ligand>
        <name>Na(+)</name>
        <dbReference type="ChEBI" id="CHEBI:29101"/>
        <label>1</label>
    </ligand>
</feature>
<dbReference type="GO" id="GO:0006865">
    <property type="term" value="P:amino acid transport"/>
    <property type="evidence" value="ECO:0007669"/>
    <property type="project" value="TreeGrafter"/>
</dbReference>
<feature type="region of interest" description="Disordered" evidence="7">
    <location>
        <begin position="1"/>
        <end position="34"/>
    </location>
</feature>
<evidence type="ECO:0000256" key="8">
    <source>
        <dbReference type="SAM" id="Phobius"/>
    </source>
</evidence>
<feature type="binding site" evidence="6">
    <location>
        <position position="73"/>
    </location>
    <ligand>
        <name>Na(+)</name>
        <dbReference type="ChEBI" id="CHEBI:29101"/>
        <label>1</label>
    </ligand>
</feature>
<gene>
    <name evidence="9" type="ORF">LOD99_16312</name>
</gene>
<evidence type="ECO:0000256" key="5">
    <source>
        <dbReference type="ARBA" id="ARBA00023136"/>
    </source>
</evidence>
<dbReference type="PANTHER" id="PTHR11616">
    <property type="entry name" value="SODIUM/CHLORIDE DEPENDENT TRANSPORTER"/>
    <property type="match status" value="1"/>
</dbReference>
<feature type="binding site" evidence="6">
    <location>
        <position position="399"/>
    </location>
    <ligand>
        <name>Na(+)</name>
        <dbReference type="ChEBI" id="CHEBI:29101"/>
        <label>1</label>
    </ligand>
</feature>
<dbReference type="PRINTS" id="PR00176">
    <property type="entry name" value="NANEUSMPORT"/>
</dbReference>
<feature type="transmembrane region" description="Helical" evidence="8">
    <location>
        <begin position="364"/>
        <end position="380"/>
    </location>
</feature>
<feature type="binding site" evidence="6">
    <location>
        <position position="403"/>
    </location>
    <ligand>
        <name>Na(+)</name>
        <dbReference type="ChEBI" id="CHEBI:29101"/>
        <label>1</label>
    </ligand>
</feature>
<feature type="transmembrane region" description="Helical" evidence="8">
    <location>
        <begin position="89"/>
        <end position="107"/>
    </location>
</feature>
<proteinExistence type="predicted"/>
<feature type="binding site" evidence="6">
    <location>
        <position position="69"/>
    </location>
    <ligand>
        <name>Na(+)</name>
        <dbReference type="ChEBI" id="CHEBI:29101"/>
        <label>1</label>
    </ligand>
</feature>
<feature type="transmembrane region" description="Helical" evidence="8">
    <location>
        <begin position="222"/>
        <end position="241"/>
    </location>
</feature>
<keyword evidence="2" id="KW-0813">Transport</keyword>
<protein>
    <submittedName>
        <fullName evidence="9">Sodium- and chloride-dependent betaine transporter-like</fullName>
    </submittedName>
</protein>
<feature type="transmembrane region" description="Helical" evidence="8">
    <location>
        <begin position="328"/>
        <end position="352"/>
    </location>
</feature>
<accession>A0AAV7K9M7</accession>
<sequence>MEKVPPAGEETDTKLSSKDLYPELGSDSTGDEDVNVSVKTDANKITPRAKKDRWSNRVEFQLSLIGLAVGFGNLWRFSYLCQKNGGGTFLFPYLVMLLTLGIPIYYLELLVGKVVQSGPLHALYRLVPSLGGIGLSMIVLIIYTSFYYMLILAYVLYYLFASFQNPPAWGSTFCGVNDSISRQLLPIASQTCLNESSRFFYYLTVLQASPSIEDIGSFNWKLLLLLLTAWIVLYICSFAGIKSTGKVVYVTALLPYVVLTIMFFRAVTLPGAGNGLLELFTPRIESLYSPQVWLEAGGQIFFSLGLGFGGNILLASHLDQNASVFLDAIFVSIVNSLTSIYASIVVFSILGYQSFILGTSVSDIVGGPGLVFIAFASALLEMPLSPLWSVLFFIMMVSLGLDSMFAGVESLVQVAHSLPYLKKLHKSLITGLICILMFLVGCIFTFGNGPYLFQLVDQFSGSFSIFLVAFFELIAISWFYGVEKLITWRSIDYKPTGRQCFKSLRNNRRFRLFSLWLWRSLWIVICPIIMMVVFVGSCISQILSNIEYTRFSNLTEIKTPYPVWASFLGSLITLSTLLPIPIFFCYKFKWRTIPVIFMKIWPQKFSPTIHWRRSDGPLLDELESVSGVETDSN</sequence>